<accession>A0ABW2LJ92</accession>
<dbReference type="RefSeq" id="WP_380666655.1">
    <property type="nucleotide sequence ID" value="NZ_JBHTCJ010000004.1"/>
</dbReference>
<proteinExistence type="predicted"/>
<gene>
    <name evidence="1" type="ORF">ACFQRI_09290</name>
</gene>
<evidence type="ECO:0000313" key="2">
    <source>
        <dbReference type="Proteomes" id="UP001596504"/>
    </source>
</evidence>
<sequence>MIYVLAAVGAITVAVLLWKAFGAEAISAARGSQQRSAPPVAPDDDPEFLRRLDEQRKAEEE</sequence>
<keyword evidence="2" id="KW-1185">Reference proteome</keyword>
<organism evidence="1 2">
    <name type="scientific">Saccharopolyspora griseoalba</name>
    <dbReference type="NCBI Taxonomy" id="1431848"/>
    <lineage>
        <taxon>Bacteria</taxon>
        <taxon>Bacillati</taxon>
        <taxon>Actinomycetota</taxon>
        <taxon>Actinomycetes</taxon>
        <taxon>Pseudonocardiales</taxon>
        <taxon>Pseudonocardiaceae</taxon>
        <taxon>Saccharopolyspora</taxon>
    </lineage>
</organism>
<protein>
    <recommendedName>
        <fullName evidence="3">Secreted protein</fullName>
    </recommendedName>
</protein>
<name>A0ABW2LJ92_9PSEU</name>
<dbReference type="EMBL" id="JBHTCJ010000004">
    <property type="protein sequence ID" value="MFC7341606.1"/>
    <property type="molecule type" value="Genomic_DNA"/>
</dbReference>
<reference evidence="2" key="1">
    <citation type="journal article" date="2019" name="Int. J. Syst. Evol. Microbiol.">
        <title>The Global Catalogue of Microorganisms (GCM) 10K type strain sequencing project: providing services to taxonomists for standard genome sequencing and annotation.</title>
        <authorList>
            <consortium name="The Broad Institute Genomics Platform"/>
            <consortium name="The Broad Institute Genome Sequencing Center for Infectious Disease"/>
            <person name="Wu L."/>
            <person name="Ma J."/>
        </authorList>
    </citation>
    <scope>NUCLEOTIDE SEQUENCE [LARGE SCALE GENOMIC DNA]</scope>
    <source>
        <strain evidence="2">WLHS5</strain>
    </source>
</reference>
<evidence type="ECO:0008006" key="3">
    <source>
        <dbReference type="Google" id="ProtNLM"/>
    </source>
</evidence>
<evidence type="ECO:0000313" key="1">
    <source>
        <dbReference type="EMBL" id="MFC7341606.1"/>
    </source>
</evidence>
<comment type="caution">
    <text evidence="1">The sequence shown here is derived from an EMBL/GenBank/DDBJ whole genome shotgun (WGS) entry which is preliminary data.</text>
</comment>
<dbReference type="Proteomes" id="UP001596504">
    <property type="component" value="Unassembled WGS sequence"/>
</dbReference>